<dbReference type="GO" id="GO:0044205">
    <property type="term" value="P:'de novo' UMP biosynthetic process"/>
    <property type="evidence" value="ECO:0007669"/>
    <property type="project" value="UniProtKB-UniPathway"/>
</dbReference>
<dbReference type="Pfam" id="PF01180">
    <property type="entry name" value="DHO_dh"/>
    <property type="match status" value="1"/>
</dbReference>
<evidence type="ECO:0000256" key="2">
    <source>
        <dbReference type="ARBA" id="ARBA00003125"/>
    </source>
</evidence>
<dbReference type="InterPro" id="IPR013785">
    <property type="entry name" value="Aldolase_TIM"/>
</dbReference>
<name>A0A1R2CS90_9CILI</name>
<protein>
    <recommendedName>
        <fullName evidence="8">Dihydroorotate oxidase</fullName>
    </recommendedName>
</protein>
<evidence type="ECO:0000256" key="1">
    <source>
        <dbReference type="ARBA" id="ARBA00001917"/>
    </source>
</evidence>
<proteinExistence type="predicted"/>
<dbReference type="PIRSF" id="PIRSF000164">
    <property type="entry name" value="DHO_oxidase"/>
    <property type="match status" value="1"/>
</dbReference>
<comment type="function">
    <text evidence="2">Catalyzes the conversion of dihydroorotate to orotate with quinone as electron acceptor.</text>
</comment>
<dbReference type="PROSITE" id="PS00912">
    <property type="entry name" value="DHODEHASE_2"/>
    <property type="match status" value="1"/>
</dbReference>
<dbReference type="GO" id="GO:0005737">
    <property type="term" value="C:cytoplasm"/>
    <property type="evidence" value="ECO:0007669"/>
    <property type="project" value="InterPro"/>
</dbReference>
<dbReference type="GO" id="GO:0004152">
    <property type="term" value="F:dihydroorotate dehydrogenase activity"/>
    <property type="evidence" value="ECO:0007669"/>
    <property type="project" value="InterPro"/>
</dbReference>
<dbReference type="UniPathway" id="UPA00070"/>
<dbReference type="PANTHER" id="PTHR48109">
    <property type="entry name" value="DIHYDROOROTATE DEHYDROGENASE (QUINONE), MITOCHONDRIAL-RELATED"/>
    <property type="match status" value="1"/>
</dbReference>
<dbReference type="Proteomes" id="UP000187209">
    <property type="component" value="Unassembled WGS sequence"/>
</dbReference>
<comment type="pathway">
    <text evidence="3">Pyrimidine metabolism; UMP biosynthesis via de novo pathway.</text>
</comment>
<keyword evidence="7" id="KW-0560">Oxidoreductase</keyword>
<evidence type="ECO:0000256" key="5">
    <source>
        <dbReference type="ARBA" id="ARBA00022643"/>
    </source>
</evidence>
<evidence type="ECO:0000313" key="10">
    <source>
        <dbReference type="EMBL" id="OMJ91889.1"/>
    </source>
</evidence>
<feature type="domain" description="Dihydroorotate dehydrogenase catalytic" evidence="9">
    <location>
        <begin position="29"/>
        <end position="317"/>
    </location>
</feature>
<keyword evidence="6" id="KW-0665">Pyrimidine biosynthesis</keyword>
<dbReference type="InterPro" id="IPR012135">
    <property type="entry name" value="Dihydroorotate_DH_1_2"/>
</dbReference>
<sequence>MRDYLPSSWFIEIWLRVMLPKNSYEPSDYLKTQCMGLNFKSPIGAEAGIDVNCTSKSKLFNLGLGFVEFGPVTPTAENTVNSFLEINAKGVTQVAPLRNLGGIWAKRQLLNNPSGPRGISLSALDENITGVPHLTDEDFLSLIMTLYPVSDYLTINLCSSPFRKIDYYSKPYRYTALLNKVIEYRDQEMGLQTAYETNLIDFIEVKARRLYTPVLVKVNENWQDLESLVSACIKFGFDGIIVGSEKQDPEISRKMLERVYKASNGKLTIISYGGIQNGKEVLERIKRGASLVQIYHILLTEGPIGAQRIERELVEEMKKEGFRNVNEAIGTYYS</sequence>
<accession>A0A1R2CS90</accession>
<keyword evidence="4" id="KW-0285">Flavoprotein</keyword>
<evidence type="ECO:0000256" key="8">
    <source>
        <dbReference type="ARBA" id="ARBA00031623"/>
    </source>
</evidence>
<keyword evidence="5" id="KW-0288">FMN</keyword>
<evidence type="ECO:0000256" key="7">
    <source>
        <dbReference type="ARBA" id="ARBA00023002"/>
    </source>
</evidence>
<gene>
    <name evidence="10" type="ORF">SteCoe_5446</name>
</gene>
<evidence type="ECO:0000259" key="9">
    <source>
        <dbReference type="Pfam" id="PF01180"/>
    </source>
</evidence>
<dbReference type="InterPro" id="IPR050074">
    <property type="entry name" value="DHO_dehydrogenase"/>
</dbReference>
<evidence type="ECO:0000256" key="4">
    <source>
        <dbReference type="ARBA" id="ARBA00022630"/>
    </source>
</evidence>
<dbReference type="SUPFAM" id="SSF51395">
    <property type="entry name" value="FMN-linked oxidoreductases"/>
    <property type="match status" value="1"/>
</dbReference>
<dbReference type="AlphaFoldDB" id="A0A1R2CS90"/>
<organism evidence="10 11">
    <name type="scientific">Stentor coeruleus</name>
    <dbReference type="NCBI Taxonomy" id="5963"/>
    <lineage>
        <taxon>Eukaryota</taxon>
        <taxon>Sar</taxon>
        <taxon>Alveolata</taxon>
        <taxon>Ciliophora</taxon>
        <taxon>Postciliodesmatophora</taxon>
        <taxon>Heterotrichea</taxon>
        <taxon>Heterotrichida</taxon>
        <taxon>Stentoridae</taxon>
        <taxon>Stentor</taxon>
    </lineage>
</organism>
<dbReference type="EMBL" id="MPUH01000072">
    <property type="protein sequence ID" value="OMJ91889.1"/>
    <property type="molecule type" value="Genomic_DNA"/>
</dbReference>
<keyword evidence="11" id="KW-1185">Reference proteome</keyword>
<dbReference type="Gene3D" id="3.20.20.70">
    <property type="entry name" value="Aldolase class I"/>
    <property type="match status" value="1"/>
</dbReference>
<reference evidence="10 11" key="1">
    <citation type="submission" date="2016-11" db="EMBL/GenBank/DDBJ databases">
        <title>The macronuclear genome of Stentor coeruleus: a giant cell with tiny introns.</title>
        <authorList>
            <person name="Slabodnick M."/>
            <person name="Ruby J.G."/>
            <person name="Reiff S.B."/>
            <person name="Swart E.C."/>
            <person name="Gosai S."/>
            <person name="Prabakaran S."/>
            <person name="Witkowska E."/>
            <person name="Larue G.E."/>
            <person name="Fisher S."/>
            <person name="Freeman R.M."/>
            <person name="Gunawardena J."/>
            <person name="Chu W."/>
            <person name="Stover N.A."/>
            <person name="Gregory B.D."/>
            <person name="Nowacki M."/>
            <person name="Derisi J."/>
            <person name="Roy S.W."/>
            <person name="Marshall W.F."/>
            <person name="Sood P."/>
        </authorList>
    </citation>
    <scope>NUCLEOTIDE SEQUENCE [LARGE SCALE GENOMIC DNA]</scope>
    <source>
        <strain evidence="10">WM001</strain>
    </source>
</reference>
<evidence type="ECO:0000313" key="11">
    <source>
        <dbReference type="Proteomes" id="UP000187209"/>
    </source>
</evidence>
<evidence type="ECO:0000256" key="6">
    <source>
        <dbReference type="ARBA" id="ARBA00022975"/>
    </source>
</evidence>
<dbReference type="InterPro" id="IPR005720">
    <property type="entry name" value="Dihydroorotate_DH_cat"/>
</dbReference>
<dbReference type="PANTHER" id="PTHR48109:SF4">
    <property type="entry name" value="DIHYDROOROTATE DEHYDROGENASE (QUINONE), MITOCHONDRIAL"/>
    <property type="match status" value="1"/>
</dbReference>
<dbReference type="InterPro" id="IPR001295">
    <property type="entry name" value="Dihydroorotate_DH_CS"/>
</dbReference>
<dbReference type="OrthoDB" id="14784at2759"/>
<evidence type="ECO:0000256" key="3">
    <source>
        <dbReference type="ARBA" id="ARBA00004725"/>
    </source>
</evidence>
<comment type="caution">
    <text evidence="10">The sequence shown here is derived from an EMBL/GenBank/DDBJ whole genome shotgun (WGS) entry which is preliminary data.</text>
</comment>
<comment type="cofactor">
    <cofactor evidence="1">
        <name>FMN</name>
        <dbReference type="ChEBI" id="CHEBI:58210"/>
    </cofactor>
</comment>
<dbReference type="GO" id="GO:0006207">
    <property type="term" value="P:'de novo' pyrimidine nucleobase biosynthetic process"/>
    <property type="evidence" value="ECO:0007669"/>
    <property type="project" value="InterPro"/>
</dbReference>